<keyword evidence="1" id="KW-0472">Membrane</keyword>
<feature type="transmembrane region" description="Helical" evidence="1">
    <location>
        <begin position="119"/>
        <end position="139"/>
    </location>
</feature>
<dbReference type="Proteomes" id="UP000321839">
    <property type="component" value="Unassembled WGS sequence"/>
</dbReference>
<feature type="transmembrane region" description="Helical" evidence="1">
    <location>
        <begin position="145"/>
        <end position="167"/>
    </location>
</feature>
<feature type="transmembrane region" description="Helical" evidence="1">
    <location>
        <begin position="188"/>
        <end position="209"/>
    </location>
</feature>
<evidence type="ECO:0000313" key="3">
    <source>
        <dbReference type="Proteomes" id="UP000321839"/>
    </source>
</evidence>
<sequence length="247" mass="29392">MKINNCPNCKSSKIKFINNRTLLYLNLLISFIFLFVFIFNTNYFSKHTFLIILFLLTILNLWILYFKLGRYYVCNNCDFTFNYQTKSEQIIEYYDDTENLKDDTFLNFEILFKVFKKQFSAYCIICFPLIIIFSVLLNSDMDSSIFILIYIFISIPLGAALVCILSLESESSIARSLKLSRNEIDFKQVYSSLAKLLTLLTTFYTIAFTRISHREIFNFDIFLWTNIFIFTIALSNFILEFNHYRNY</sequence>
<keyword evidence="1" id="KW-1133">Transmembrane helix</keyword>
<reference evidence="2 3" key="1">
    <citation type="submission" date="2019-07" db="EMBL/GenBank/DDBJ databases">
        <title>Whole genome shotgun sequence of Staphylococcus cohnii subsp. urealyticus NBRC 109766.</title>
        <authorList>
            <person name="Hosoyama A."/>
            <person name="Uohara A."/>
            <person name="Ohji S."/>
            <person name="Ichikawa N."/>
        </authorList>
    </citation>
    <scope>NUCLEOTIDE SEQUENCE [LARGE SCALE GENOMIC DNA]</scope>
    <source>
        <strain evidence="2 3">NBRC 109766</strain>
    </source>
</reference>
<comment type="caution">
    <text evidence="2">The sequence shown here is derived from an EMBL/GenBank/DDBJ whole genome shotgun (WGS) entry which is preliminary data.</text>
</comment>
<dbReference type="EMBL" id="BKAW01000003">
    <property type="protein sequence ID" value="GEQ01875.1"/>
    <property type="molecule type" value="Genomic_DNA"/>
</dbReference>
<protein>
    <submittedName>
        <fullName evidence="2">Uncharacterized protein</fullName>
    </submittedName>
</protein>
<proteinExistence type="predicted"/>
<gene>
    <name evidence="2" type="ORF">SCO02_03160</name>
</gene>
<evidence type="ECO:0000256" key="1">
    <source>
        <dbReference type="SAM" id="Phobius"/>
    </source>
</evidence>
<keyword evidence="3" id="KW-1185">Reference proteome</keyword>
<dbReference type="AlphaFoldDB" id="A0AB34AF16"/>
<feature type="transmembrane region" description="Helical" evidence="1">
    <location>
        <begin position="21"/>
        <end position="41"/>
    </location>
</feature>
<name>A0AB34AF16_STAUR</name>
<organism evidence="2 3">
    <name type="scientific">Staphylococcus ureilyticus</name>
    <name type="common">Staphylococcus cohnii subsp. urealyticus</name>
    <dbReference type="NCBI Taxonomy" id="94138"/>
    <lineage>
        <taxon>Bacteria</taxon>
        <taxon>Bacillati</taxon>
        <taxon>Bacillota</taxon>
        <taxon>Bacilli</taxon>
        <taxon>Bacillales</taxon>
        <taxon>Staphylococcaceae</taxon>
        <taxon>Staphylococcus</taxon>
        <taxon>Staphylococcus cohnii species complex</taxon>
    </lineage>
</organism>
<evidence type="ECO:0000313" key="2">
    <source>
        <dbReference type="EMBL" id="GEQ01875.1"/>
    </source>
</evidence>
<keyword evidence="1" id="KW-0812">Transmembrane</keyword>
<feature type="transmembrane region" description="Helical" evidence="1">
    <location>
        <begin position="221"/>
        <end position="239"/>
    </location>
</feature>
<feature type="transmembrane region" description="Helical" evidence="1">
    <location>
        <begin position="47"/>
        <end position="66"/>
    </location>
</feature>
<accession>A0AB34AF16</accession>